<dbReference type="InterPro" id="IPR003660">
    <property type="entry name" value="HAMP_dom"/>
</dbReference>
<dbReference type="PROSITE" id="PS50109">
    <property type="entry name" value="HIS_KIN"/>
    <property type="match status" value="1"/>
</dbReference>
<dbReference type="SMART" id="SM00387">
    <property type="entry name" value="HATPase_c"/>
    <property type="match status" value="1"/>
</dbReference>
<evidence type="ECO:0000256" key="8">
    <source>
        <dbReference type="SAM" id="MobiDB-lite"/>
    </source>
</evidence>
<keyword evidence="4" id="KW-0597">Phosphoprotein</keyword>
<evidence type="ECO:0000313" key="12">
    <source>
        <dbReference type="EMBL" id="OBV37961.1"/>
    </source>
</evidence>
<dbReference type="GO" id="GO:0000155">
    <property type="term" value="F:phosphorelay sensor kinase activity"/>
    <property type="evidence" value="ECO:0007669"/>
    <property type="project" value="InterPro"/>
</dbReference>
<dbReference type="InterPro" id="IPR003661">
    <property type="entry name" value="HisK_dim/P_dom"/>
</dbReference>
<dbReference type="Gene3D" id="1.10.287.130">
    <property type="match status" value="1"/>
</dbReference>
<dbReference type="PRINTS" id="PR00344">
    <property type="entry name" value="BCTRLSENSOR"/>
</dbReference>
<dbReference type="CDD" id="cd00082">
    <property type="entry name" value="HisKA"/>
    <property type="match status" value="1"/>
</dbReference>
<dbReference type="CDD" id="cd06225">
    <property type="entry name" value="HAMP"/>
    <property type="match status" value="1"/>
</dbReference>
<reference evidence="12 13" key="1">
    <citation type="submission" date="2016-04" db="EMBL/GenBank/DDBJ databases">
        <title>Draft genome sequence of Janthinobacterium psychrotolerans sp. nov., isolated from freshwater sediments in Denmark.</title>
        <authorList>
            <person name="Gong X."/>
            <person name="Skrivergaard S."/>
            <person name="Korsgaard B.S."/>
            <person name="Schreiber L."/>
            <person name="Marshall I.P."/>
            <person name="Finster K."/>
            <person name="Schramm A."/>
        </authorList>
    </citation>
    <scope>NUCLEOTIDE SEQUENCE [LARGE SCALE GENOMIC DNA]</scope>
    <source>
        <strain evidence="12 13">S3-2</strain>
    </source>
</reference>
<dbReference type="SMART" id="SM00304">
    <property type="entry name" value="HAMP"/>
    <property type="match status" value="1"/>
</dbReference>
<keyword evidence="5 12" id="KW-0808">Transferase</keyword>
<dbReference type="InterPro" id="IPR050736">
    <property type="entry name" value="Sensor_HK_Regulatory"/>
</dbReference>
<evidence type="ECO:0000256" key="9">
    <source>
        <dbReference type="SAM" id="Phobius"/>
    </source>
</evidence>
<dbReference type="EC" id="2.7.13.3" evidence="3"/>
<dbReference type="PANTHER" id="PTHR43711:SF28">
    <property type="entry name" value="SENSOR HISTIDINE KINASE YXDK"/>
    <property type="match status" value="1"/>
</dbReference>
<keyword evidence="7" id="KW-0902">Two-component regulatory system</keyword>
<keyword evidence="9" id="KW-0812">Transmembrane</keyword>
<comment type="subcellular location">
    <subcellularLocation>
        <location evidence="2">Membrane</location>
    </subcellularLocation>
</comment>
<dbReference type="Pfam" id="PF00512">
    <property type="entry name" value="HisKA"/>
    <property type="match status" value="1"/>
</dbReference>
<dbReference type="GO" id="GO:0016020">
    <property type="term" value="C:membrane"/>
    <property type="evidence" value="ECO:0007669"/>
    <property type="project" value="UniProtKB-SubCell"/>
</dbReference>
<feature type="transmembrane region" description="Helical" evidence="9">
    <location>
        <begin position="12"/>
        <end position="37"/>
    </location>
</feature>
<feature type="domain" description="Histidine kinase" evidence="10">
    <location>
        <begin position="142"/>
        <end position="354"/>
    </location>
</feature>
<dbReference type="STRING" id="1747903.ASR47_1004236"/>
<dbReference type="InterPro" id="IPR036097">
    <property type="entry name" value="HisK_dim/P_sf"/>
</dbReference>
<dbReference type="AlphaFoldDB" id="A0A1A7BWJ9"/>
<dbReference type="RefSeq" id="WP_065309478.1">
    <property type="nucleotide sequence ID" value="NZ_LOCQ01000059.1"/>
</dbReference>
<comment type="catalytic activity">
    <reaction evidence="1">
        <text>ATP + protein L-histidine = ADP + protein N-phospho-L-histidine.</text>
        <dbReference type="EC" id="2.7.13.3"/>
    </reaction>
</comment>
<evidence type="ECO:0000256" key="4">
    <source>
        <dbReference type="ARBA" id="ARBA00022553"/>
    </source>
</evidence>
<evidence type="ECO:0000256" key="3">
    <source>
        <dbReference type="ARBA" id="ARBA00012438"/>
    </source>
</evidence>
<dbReference type="InterPro" id="IPR003594">
    <property type="entry name" value="HATPase_dom"/>
</dbReference>
<evidence type="ECO:0000256" key="2">
    <source>
        <dbReference type="ARBA" id="ARBA00004370"/>
    </source>
</evidence>
<dbReference type="SMART" id="SM00388">
    <property type="entry name" value="HisKA"/>
    <property type="match status" value="1"/>
</dbReference>
<protein>
    <recommendedName>
        <fullName evidence="3">histidine kinase</fullName>
        <ecNumber evidence="3">2.7.13.3</ecNumber>
    </recommendedName>
</protein>
<dbReference type="EMBL" id="LOCQ01000059">
    <property type="protein sequence ID" value="OBV37961.1"/>
    <property type="molecule type" value="Genomic_DNA"/>
</dbReference>
<dbReference type="Gene3D" id="6.10.340.10">
    <property type="match status" value="1"/>
</dbReference>
<evidence type="ECO:0000259" key="10">
    <source>
        <dbReference type="PROSITE" id="PS50109"/>
    </source>
</evidence>
<evidence type="ECO:0000256" key="5">
    <source>
        <dbReference type="ARBA" id="ARBA00022679"/>
    </source>
</evidence>
<organism evidence="12 13">
    <name type="scientific">Janthinobacterium psychrotolerans</name>
    <dbReference type="NCBI Taxonomy" id="1747903"/>
    <lineage>
        <taxon>Bacteria</taxon>
        <taxon>Pseudomonadati</taxon>
        <taxon>Pseudomonadota</taxon>
        <taxon>Betaproteobacteria</taxon>
        <taxon>Burkholderiales</taxon>
        <taxon>Oxalobacteraceae</taxon>
        <taxon>Janthinobacterium</taxon>
    </lineage>
</organism>
<keyword evidence="9" id="KW-1133">Transmembrane helix</keyword>
<dbReference type="SUPFAM" id="SSF55874">
    <property type="entry name" value="ATPase domain of HSP90 chaperone/DNA topoisomerase II/histidine kinase"/>
    <property type="match status" value="1"/>
</dbReference>
<evidence type="ECO:0000256" key="1">
    <source>
        <dbReference type="ARBA" id="ARBA00000085"/>
    </source>
</evidence>
<dbReference type="PATRIC" id="fig|1747903.4.peg.1495"/>
<dbReference type="InterPro" id="IPR036890">
    <property type="entry name" value="HATPase_C_sf"/>
</dbReference>
<dbReference type="Pfam" id="PF02518">
    <property type="entry name" value="HATPase_c"/>
    <property type="match status" value="1"/>
</dbReference>
<dbReference type="CDD" id="cd00075">
    <property type="entry name" value="HATPase"/>
    <property type="match status" value="1"/>
</dbReference>
<sequence>MRLTGLNRQIVLSMSVLMVCSILLIWIGSWIFFAIAFKIDPAMLSEPDDFSPTTVEWLWILSITIFGLLLAAFFAVKLASRILTPINSVMDSVRRVAHGDLAARAVAGDRSLGETAILVDDFNSMAERLERGERESQTWNAAIAHELRTPVTILRGTLQGVVDGVFKPEEVEFPALLSQVEGLGRLIEDLRTLSLADSGHMQLRLTWTDLVLEIEEVARLLEPELAAAGFALRLDLSGHPVRCDAARMRQVVLALLDNARRYAHAGQLLLGTRVEDGLYLLQLEDAGPGIPDELAPHVFEAFRRGDAARSELHAGTGLGLAVVEAIARAHGGSASCARGAAGGAVLTVKWPVEHGAPPSAAGAGHGGPVTSSHHSGTGDFGTRRT</sequence>
<dbReference type="Pfam" id="PF00672">
    <property type="entry name" value="HAMP"/>
    <property type="match status" value="1"/>
</dbReference>
<evidence type="ECO:0000256" key="6">
    <source>
        <dbReference type="ARBA" id="ARBA00022777"/>
    </source>
</evidence>
<dbReference type="Proteomes" id="UP000092713">
    <property type="component" value="Unassembled WGS sequence"/>
</dbReference>
<dbReference type="SUPFAM" id="SSF47384">
    <property type="entry name" value="Homodimeric domain of signal transducing histidine kinase"/>
    <property type="match status" value="1"/>
</dbReference>
<dbReference type="Gene3D" id="3.30.565.10">
    <property type="entry name" value="Histidine kinase-like ATPase, C-terminal domain"/>
    <property type="match status" value="1"/>
</dbReference>
<dbReference type="OrthoDB" id="9786919at2"/>
<accession>A0A1A7BWJ9</accession>
<evidence type="ECO:0000313" key="13">
    <source>
        <dbReference type="Proteomes" id="UP000092713"/>
    </source>
</evidence>
<dbReference type="SUPFAM" id="SSF158472">
    <property type="entry name" value="HAMP domain-like"/>
    <property type="match status" value="1"/>
</dbReference>
<feature type="transmembrane region" description="Helical" evidence="9">
    <location>
        <begin position="57"/>
        <end position="76"/>
    </location>
</feature>
<comment type="caution">
    <text evidence="12">The sequence shown here is derived from an EMBL/GenBank/DDBJ whole genome shotgun (WGS) entry which is preliminary data.</text>
</comment>
<dbReference type="PROSITE" id="PS50885">
    <property type="entry name" value="HAMP"/>
    <property type="match status" value="1"/>
</dbReference>
<feature type="domain" description="HAMP" evidence="11">
    <location>
        <begin position="80"/>
        <end position="134"/>
    </location>
</feature>
<dbReference type="InterPro" id="IPR005467">
    <property type="entry name" value="His_kinase_dom"/>
</dbReference>
<keyword evidence="13" id="KW-1185">Reference proteome</keyword>
<name>A0A1A7BWJ9_9BURK</name>
<evidence type="ECO:0000259" key="11">
    <source>
        <dbReference type="PROSITE" id="PS50885"/>
    </source>
</evidence>
<dbReference type="InterPro" id="IPR004358">
    <property type="entry name" value="Sig_transdc_His_kin-like_C"/>
</dbReference>
<proteinExistence type="predicted"/>
<keyword evidence="9" id="KW-0472">Membrane</keyword>
<evidence type="ECO:0000256" key="7">
    <source>
        <dbReference type="ARBA" id="ARBA00023012"/>
    </source>
</evidence>
<gene>
    <name evidence="12" type="ORF">ASR47_1004236</name>
</gene>
<keyword evidence="6 12" id="KW-0418">Kinase</keyword>
<dbReference type="PANTHER" id="PTHR43711">
    <property type="entry name" value="TWO-COMPONENT HISTIDINE KINASE"/>
    <property type="match status" value="1"/>
</dbReference>
<feature type="region of interest" description="Disordered" evidence="8">
    <location>
        <begin position="356"/>
        <end position="385"/>
    </location>
</feature>